<evidence type="ECO:0000313" key="2">
    <source>
        <dbReference type="Proteomes" id="UP000652761"/>
    </source>
</evidence>
<sequence>MKNRPMDSDRALIPEVQYFLFKAVRENDTAGLPRLGSRNP</sequence>
<protein>
    <submittedName>
        <fullName evidence="1">Uncharacterized protein</fullName>
    </submittedName>
</protein>
<dbReference type="AlphaFoldDB" id="A0A843UHM7"/>
<dbReference type="EMBL" id="NMUH01000586">
    <property type="protein sequence ID" value="MQL81757.1"/>
    <property type="molecule type" value="Genomic_DNA"/>
</dbReference>
<evidence type="ECO:0000313" key="1">
    <source>
        <dbReference type="EMBL" id="MQL81757.1"/>
    </source>
</evidence>
<accession>A0A843UHM7</accession>
<comment type="caution">
    <text evidence="1">The sequence shown here is derived from an EMBL/GenBank/DDBJ whole genome shotgun (WGS) entry which is preliminary data.</text>
</comment>
<reference evidence="1" key="1">
    <citation type="submission" date="2017-07" db="EMBL/GenBank/DDBJ databases">
        <title>Taro Niue Genome Assembly and Annotation.</title>
        <authorList>
            <person name="Atibalentja N."/>
            <person name="Keating K."/>
            <person name="Fields C.J."/>
        </authorList>
    </citation>
    <scope>NUCLEOTIDE SEQUENCE</scope>
    <source>
        <strain evidence="1">Niue_2</strain>
        <tissue evidence="1">Leaf</tissue>
    </source>
</reference>
<proteinExistence type="predicted"/>
<keyword evidence="2" id="KW-1185">Reference proteome</keyword>
<name>A0A843UHM7_COLES</name>
<organism evidence="1 2">
    <name type="scientific">Colocasia esculenta</name>
    <name type="common">Wild taro</name>
    <name type="synonym">Arum esculentum</name>
    <dbReference type="NCBI Taxonomy" id="4460"/>
    <lineage>
        <taxon>Eukaryota</taxon>
        <taxon>Viridiplantae</taxon>
        <taxon>Streptophyta</taxon>
        <taxon>Embryophyta</taxon>
        <taxon>Tracheophyta</taxon>
        <taxon>Spermatophyta</taxon>
        <taxon>Magnoliopsida</taxon>
        <taxon>Liliopsida</taxon>
        <taxon>Araceae</taxon>
        <taxon>Aroideae</taxon>
        <taxon>Colocasieae</taxon>
        <taxon>Colocasia</taxon>
    </lineage>
</organism>
<dbReference type="Proteomes" id="UP000652761">
    <property type="component" value="Unassembled WGS sequence"/>
</dbReference>
<gene>
    <name evidence="1" type="ORF">Taro_014226</name>
</gene>